<comment type="caution">
    <text evidence="3">The sequence shown here is derived from an EMBL/GenBank/DDBJ whole genome shotgun (WGS) entry which is preliminary data.</text>
</comment>
<comment type="subcellular location">
    <subcellularLocation>
        <location evidence="1">Membrane</location>
        <topology evidence="1">Multi-pass membrane protein</topology>
    </subcellularLocation>
</comment>
<evidence type="ECO:0000256" key="2">
    <source>
        <dbReference type="SAM" id="MobiDB-lite"/>
    </source>
</evidence>
<accession>A0A9D4VM44</accession>
<dbReference type="PANTHER" id="PTHR12300:SF43">
    <property type="entry name" value="HVA22-LIKE PROTEIN"/>
    <property type="match status" value="1"/>
</dbReference>
<feature type="transmembrane region" description="Helical" evidence="1">
    <location>
        <begin position="74"/>
        <end position="96"/>
    </location>
</feature>
<proteinExistence type="inferred from homology"/>
<reference evidence="3 4" key="1">
    <citation type="journal article" date="2022" name="Nat. Genet.">
        <title>Improved pea reference genome and pan-genome highlight genomic features and evolutionary characteristics.</title>
        <authorList>
            <person name="Yang T."/>
            <person name="Liu R."/>
            <person name="Luo Y."/>
            <person name="Hu S."/>
            <person name="Wang D."/>
            <person name="Wang C."/>
            <person name="Pandey M.K."/>
            <person name="Ge S."/>
            <person name="Xu Q."/>
            <person name="Li N."/>
            <person name="Li G."/>
            <person name="Huang Y."/>
            <person name="Saxena R.K."/>
            <person name="Ji Y."/>
            <person name="Li M."/>
            <person name="Yan X."/>
            <person name="He Y."/>
            <person name="Liu Y."/>
            <person name="Wang X."/>
            <person name="Xiang C."/>
            <person name="Varshney R.K."/>
            <person name="Ding H."/>
            <person name="Gao S."/>
            <person name="Zong X."/>
        </authorList>
    </citation>
    <scope>NUCLEOTIDE SEQUENCE [LARGE SCALE GENOMIC DNA]</scope>
    <source>
        <strain evidence="3 4">cv. Zhongwan 6</strain>
    </source>
</reference>
<dbReference type="GO" id="GO:0016020">
    <property type="term" value="C:membrane"/>
    <property type="evidence" value="ECO:0007669"/>
    <property type="project" value="UniProtKB-SubCell"/>
</dbReference>
<protein>
    <recommendedName>
        <fullName evidence="1">HVA22-like protein</fullName>
    </recommendedName>
</protein>
<dbReference type="Gramene" id="Psat07G0266600-T1">
    <property type="protein sequence ID" value="KAI5386202.1"/>
    <property type="gene ID" value="KIW84_072666"/>
</dbReference>
<dbReference type="Proteomes" id="UP001058974">
    <property type="component" value="Chromosome 7"/>
</dbReference>
<dbReference type="PANTHER" id="PTHR12300">
    <property type="entry name" value="HVA22-LIKE PROTEINS"/>
    <property type="match status" value="1"/>
</dbReference>
<comment type="similarity">
    <text evidence="1">Belongs to the DP1 family.</text>
</comment>
<feature type="region of interest" description="Disordered" evidence="2">
    <location>
        <begin position="200"/>
        <end position="220"/>
    </location>
</feature>
<dbReference type="InterPro" id="IPR004345">
    <property type="entry name" value="TB2_DP1_HVA22"/>
</dbReference>
<keyword evidence="1" id="KW-0472">Membrane</keyword>
<dbReference type="Pfam" id="PF03134">
    <property type="entry name" value="TB2_DP1_HVA22"/>
    <property type="match status" value="1"/>
</dbReference>
<evidence type="ECO:0000313" key="3">
    <source>
        <dbReference type="EMBL" id="KAI5386202.1"/>
    </source>
</evidence>
<feature type="transmembrane region" description="Helical" evidence="1">
    <location>
        <begin position="6"/>
        <end position="26"/>
    </location>
</feature>
<feature type="transmembrane region" description="Helical" evidence="1">
    <location>
        <begin position="47"/>
        <end position="68"/>
    </location>
</feature>
<keyword evidence="4" id="KW-1185">Reference proteome</keyword>
<dbReference type="EMBL" id="JAMSHJ010000007">
    <property type="protein sequence ID" value="KAI5386202.1"/>
    <property type="molecule type" value="Genomic_DNA"/>
</dbReference>
<evidence type="ECO:0000256" key="1">
    <source>
        <dbReference type="RuleBase" id="RU362006"/>
    </source>
</evidence>
<keyword evidence="1" id="KW-1133">Transmembrane helix</keyword>
<evidence type="ECO:0000313" key="4">
    <source>
        <dbReference type="Proteomes" id="UP001058974"/>
    </source>
</evidence>
<organism evidence="3 4">
    <name type="scientific">Pisum sativum</name>
    <name type="common">Garden pea</name>
    <name type="synonym">Lathyrus oleraceus</name>
    <dbReference type="NCBI Taxonomy" id="3888"/>
    <lineage>
        <taxon>Eukaryota</taxon>
        <taxon>Viridiplantae</taxon>
        <taxon>Streptophyta</taxon>
        <taxon>Embryophyta</taxon>
        <taxon>Tracheophyta</taxon>
        <taxon>Spermatophyta</taxon>
        <taxon>Magnoliopsida</taxon>
        <taxon>eudicotyledons</taxon>
        <taxon>Gunneridae</taxon>
        <taxon>Pentapetalae</taxon>
        <taxon>rosids</taxon>
        <taxon>fabids</taxon>
        <taxon>Fabales</taxon>
        <taxon>Fabaceae</taxon>
        <taxon>Papilionoideae</taxon>
        <taxon>50 kb inversion clade</taxon>
        <taxon>NPAAA clade</taxon>
        <taxon>Hologalegina</taxon>
        <taxon>IRL clade</taxon>
        <taxon>Fabeae</taxon>
        <taxon>Lathyrus</taxon>
    </lineage>
</organism>
<gene>
    <name evidence="3" type="ORF">KIW84_072666</name>
</gene>
<keyword evidence="1" id="KW-0812">Transmembrane</keyword>
<name>A0A9D4VM44_PEA</name>
<sequence length="297" mass="34624">MIVYGFFIMAFKCLHHFAWPLVALVYPMWASIQAIETDSNAETKNLISYWILLSLIYLFEYAFINLLLWLRLWLYIKLLIIFLLTIPDFGRATYVYNNFIRPAKLQIVVAWRFNKYWKKCFVEKDDFLMHAERYMKENGTEALEKLIASKTNGERVHTENLDIKDLETIEKREIPSTKQDIPVMHKVGPGHNASSAIVETKGTSESDRTGGEVPQSSSTQKQMQKEWTCALCLVTTTSEITLCWCKEHLEYLMKKLLVQTNGNQRLEIDNKNIKDLEAIEKKDIPTTKQVRVHSFIC</sequence>
<dbReference type="AlphaFoldDB" id="A0A9D4VM44"/>